<name>A0AAV3XDQ0_9CYAN</name>
<comment type="caution">
    <text evidence="2">The sequence shown here is derived from an EMBL/GenBank/DDBJ whole genome shotgun (WGS) entry which is preliminary data.</text>
</comment>
<evidence type="ECO:0000256" key="1">
    <source>
        <dbReference type="SAM" id="Phobius"/>
    </source>
</evidence>
<feature type="transmembrane region" description="Helical" evidence="1">
    <location>
        <begin position="116"/>
        <end position="133"/>
    </location>
</feature>
<accession>A0AAV3XDQ0</accession>
<protein>
    <recommendedName>
        <fullName evidence="4">DUF2809 domain-containing protein</fullName>
    </recommendedName>
</protein>
<dbReference type="Pfam" id="PF10990">
    <property type="entry name" value="DUF2809"/>
    <property type="match status" value="1"/>
</dbReference>
<evidence type="ECO:0000313" key="3">
    <source>
        <dbReference type="Proteomes" id="UP001050975"/>
    </source>
</evidence>
<gene>
    <name evidence="2" type="ORF">MiSe_35600</name>
</gene>
<dbReference type="InterPro" id="IPR021257">
    <property type="entry name" value="DUF2809"/>
</dbReference>
<evidence type="ECO:0000313" key="2">
    <source>
        <dbReference type="EMBL" id="GET38801.1"/>
    </source>
</evidence>
<proteinExistence type="predicted"/>
<feature type="transmembrane region" description="Helical" evidence="1">
    <location>
        <begin position="21"/>
        <end position="38"/>
    </location>
</feature>
<keyword evidence="1" id="KW-0812">Transmembrane</keyword>
<feature type="transmembrane region" description="Helical" evidence="1">
    <location>
        <begin position="44"/>
        <end position="65"/>
    </location>
</feature>
<reference evidence="2" key="1">
    <citation type="submission" date="2019-10" db="EMBL/GenBank/DDBJ databases">
        <title>Draft genome sequece of Microseira wollei NIES-4236.</title>
        <authorList>
            <person name="Yamaguchi H."/>
            <person name="Suzuki S."/>
            <person name="Kawachi M."/>
        </authorList>
    </citation>
    <scope>NUCLEOTIDE SEQUENCE</scope>
    <source>
        <strain evidence="2">NIES-4236</strain>
    </source>
</reference>
<keyword evidence="1" id="KW-1133">Transmembrane helix</keyword>
<keyword evidence="1" id="KW-0472">Membrane</keyword>
<dbReference type="Proteomes" id="UP001050975">
    <property type="component" value="Unassembled WGS sequence"/>
</dbReference>
<feature type="transmembrane region" description="Helical" evidence="1">
    <location>
        <begin position="77"/>
        <end position="96"/>
    </location>
</feature>
<keyword evidence="3" id="KW-1185">Reference proteome</keyword>
<dbReference type="EMBL" id="BLAY01000052">
    <property type="protein sequence ID" value="GET38801.1"/>
    <property type="molecule type" value="Genomic_DNA"/>
</dbReference>
<evidence type="ECO:0008006" key="4">
    <source>
        <dbReference type="Google" id="ProtNLM"/>
    </source>
</evidence>
<organism evidence="2 3">
    <name type="scientific">Microseira wollei NIES-4236</name>
    <dbReference type="NCBI Taxonomy" id="2530354"/>
    <lineage>
        <taxon>Bacteria</taxon>
        <taxon>Bacillati</taxon>
        <taxon>Cyanobacteriota</taxon>
        <taxon>Cyanophyceae</taxon>
        <taxon>Oscillatoriophycideae</taxon>
        <taxon>Aerosakkonematales</taxon>
        <taxon>Aerosakkonemataceae</taxon>
        <taxon>Microseira</taxon>
    </lineage>
</organism>
<sequence>MFSFGLTKILFQKITIRNLTILSLLVSFLLGLLTKFYTGPAQFLVNNYVSSIPYETCWCLLFFWLIPTRKAVQQIPIWVFIVTCILEVLQLWHPPFLELLRSNLLGKLILGIQFDAWDFIAYVIGSFLGWLWLRQIWQISYEKASQG</sequence>
<dbReference type="AlphaFoldDB" id="A0AAV3XDQ0"/>